<evidence type="ECO:0000256" key="3">
    <source>
        <dbReference type="ARBA" id="ARBA00022512"/>
    </source>
</evidence>
<evidence type="ECO:0000313" key="18">
    <source>
        <dbReference type="EMBL" id="WOK97995.1"/>
    </source>
</evidence>
<evidence type="ECO:0000256" key="1">
    <source>
        <dbReference type="ARBA" id="ARBA00004191"/>
    </source>
</evidence>
<evidence type="ECO:0000256" key="7">
    <source>
        <dbReference type="ARBA" id="ARBA00023316"/>
    </source>
</evidence>
<protein>
    <recommendedName>
        <fullName evidence="12">Exopolygalacturonase</fullName>
        <ecNumber evidence="8">3.2.1.67</ecNumber>
    </recommendedName>
    <alternativeName>
        <fullName evidence="9">Galacturan 1,4-alpha-galacturonidase</fullName>
    </alternativeName>
    <alternativeName>
        <fullName evidence="13">Pectinase</fullName>
    </alternativeName>
</protein>
<dbReference type="FunFam" id="2.160.20.10:FF:000004">
    <property type="entry name" value="Pectin lyase-like superfamily protein"/>
    <property type="match status" value="1"/>
</dbReference>
<dbReference type="AlphaFoldDB" id="A0AAQ3JX45"/>
<evidence type="ECO:0000256" key="5">
    <source>
        <dbReference type="ARBA" id="ARBA00022801"/>
    </source>
</evidence>
<evidence type="ECO:0000256" key="12">
    <source>
        <dbReference type="ARBA" id="ARBA00068298"/>
    </source>
</evidence>
<dbReference type="InterPro" id="IPR000743">
    <property type="entry name" value="Glyco_hydro_28"/>
</dbReference>
<evidence type="ECO:0000313" key="21">
    <source>
        <dbReference type="Proteomes" id="UP001327560"/>
    </source>
</evidence>
<dbReference type="EC" id="3.2.1.67" evidence="8"/>
<name>A0AAQ3JX45_9LILI</name>
<keyword evidence="16" id="KW-0732">Signal</keyword>
<evidence type="ECO:0000256" key="8">
    <source>
        <dbReference type="ARBA" id="ARBA00038933"/>
    </source>
</evidence>
<evidence type="ECO:0000256" key="4">
    <source>
        <dbReference type="ARBA" id="ARBA00022525"/>
    </source>
</evidence>
<evidence type="ECO:0000256" key="10">
    <source>
        <dbReference type="ARBA" id="ARBA00048766"/>
    </source>
</evidence>
<evidence type="ECO:0000313" key="20">
    <source>
        <dbReference type="EMBL" id="WOK97999.1"/>
    </source>
</evidence>
<sequence>MASEARFMFIGLLFLILKAASAQQLGEYNVKAYGASGDGKTDSTKAFQDAWKESCATEGKPRIVIPEGKYLVGPLVFEGPCKGTQVIELRGELLASTDLSSYESNWIQFEYIDGLIITGNGKFNGQGAIAWPHNECPKRWSCKLLPTSLVFSNVTEATITGITSLDPKLFHMQVFRSHDMTFNSIWVTAPGDSPNTDGLHIAESSNIVINNAVIGTGDDCISIGPGNRNLSISGVTCGPGHGISVGSLGKTAGENDVVGLTVTNCTFVGTSNGLRIKSWQSSVSALKASGFHYEDIVMKDVYNPIIIDQEYCPYVSCPEKDPSLVKITDVTFKNIRGTSLAEEAIKLVCSASNPCEGVQLQDIHFEYTGDKPNANFKSTCVNAHGSSNDNVNPDSCF</sequence>
<dbReference type="EMBL" id="CP136891">
    <property type="protein sequence ID" value="WOK97994.1"/>
    <property type="molecule type" value="Genomic_DNA"/>
</dbReference>
<reference evidence="20 21" key="1">
    <citation type="submission" date="2023-10" db="EMBL/GenBank/DDBJ databases">
        <title>Chromosome-scale genome assembly provides insights into flower coloration mechanisms of Canna indica.</title>
        <authorList>
            <person name="Li C."/>
        </authorList>
    </citation>
    <scope>NUCLEOTIDE SEQUENCE [LARGE SCALE GENOMIC DNA]</scope>
    <source>
        <tissue evidence="20">Flower</tissue>
    </source>
</reference>
<dbReference type="InterPro" id="IPR012334">
    <property type="entry name" value="Pectin_lyas_fold"/>
</dbReference>
<dbReference type="Pfam" id="PF00295">
    <property type="entry name" value="Glyco_hydro_28"/>
    <property type="match status" value="1"/>
</dbReference>
<accession>A0AAQ3JX45</accession>
<dbReference type="SMART" id="SM00710">
    <property type="entry name" value="PbH1"/>
    <property type="match status" value="5"/>
</dbReference>
<evidence type="ECO:0000256" key="9">
    <source>
        <dbReference type="ARBA" id="ARBA00043142"/>
    </source>
</evidence>
<evidence type="ECO:0000256" key="16">
    <source>
        <dbReference type="SAM" id="SignalP"/>
    </source>
</evidence>
<dbReference type="EMBL" id="CP136891">
    <property type="protein sequence ID" value="WOK97999.1"/>
    <property type="molecule type" value="Genomic_DNA"/>
</dbReference>
<keyword evidence="4" id="KW-0964">Secreted</keyword>
<feature type="active site" evidence="14">
    <location>
        <position position="241"/>
    </location>
</feature>
<evidence type="ECO:0000256" key="15">
    <source>
        <dbReference type="RuleBase" id="RU361169"/>
    </source>
</evidence>
<dbReference type="GO" id="GO:0047911">
    <property type="term" value="F:galacturan 1,4-alpha-galacturonidase activity"/>
    <property type="evidence" value="ECO:0007669"/>
    <property type="project" value="UniProtKB-EC"/>
</dbReference>
<dbReference type="SUPFAM" id="SSF51126">
    <property type="entry name" value="Pectin lyase-like"/>
    <property type="match status" value="1"/>
</dbReference>
<dbReference type="InterPro" id="IPR011050">
    <property type="entry name" value="Pectin_lyase_fold/virulence"/>
</dbReference>
<keyword evidence="7" id="KW-0961">Cell wall biogenesis/degradation</keyword>
<gene>
    <name evidence="17" type="ORF">Cni_G06702</name>
    <name evidence="18" type="ORF">Cni_G06703</name>
    <name evidence="19" type="ORF">Cni_G06706</name>
    <name evidence="20" type="ORF">Cni_G06707</name>
</gene>
<evidence type="ECO:0000313" key="17">
    <source>
        <dbReference type="EMBL" id="WOK97994.1"/>
    </source>
</evidence>
<comment type="function">
    <text evidence="11">May function in depolymerizing pectin during pollen development, germination, and tube growth. Acts as an exo-polygalacturonase.</text>
</comment>
<dbReference type="GO" id="GO:0004650">
    <property type="term" value="F:polygalacturonase activity"/>
    <property type="evidence" value="ECO:0007669"/>
    <property type="project" value="InterPro"/>
</dbReference>
<keyword evidence="21" id="KW-1185">Reference proteome</keyword>
<evidence type="ECO:0000313" key="19">
    <source>
        <dbReference type="EMBL" id="WOK97998.1"/>
    </source>
</evidence>
<comment type="catalytic activity">
    <reaction evidence="10">
        <text>[(1-&gt;4)-alpha-D-galacturonosyl](n) + H2O = alpha-D-galacturonate + [(1-&gt;4)-alpha-D-galacturonosyl](n-1)</text>
        <dbReference type="Rhea" id="RHEA:14117"/>
        <dbReference type="Rhea" id="RHEA-COMP:14570"/>
        <dbReference type="Rhea" id="RHEA-COMP:14572"/>
        <dbReference type="ChEBI" id="CHEBI:15377"/>
        <dbReference type="ChEBI" id="CHEBI:58658"/>
        <dbReference type="ChEBI" id="CHEBI:140523"/>
        <dbReference type="EC" id="3.2.1.67"/>
    </reaction>
</comment>
<comment type="subcellular location">
    <subcellularLocation>
        <location evidence="1">Secreted</location>
        <location evidence="1">Cell wall</location>
    </subcellularLocation>
</comment>
<evidence type="ECO:0000256" key="11">
    <source>
        <dbReference type="ARBA" id="ARBA00057651"/>
    </source>
</evidence>
<keyword evidence="6 15" id="KW-0326">Glycosidase</keyword>
<keyword evidence="3" id="KW-0134">Cell wall</keyword>
<dbReference type="Proteomes" id="UP001327560">
    <property type="component" value="Chromosome 2"/>
</dbReference>
<feature type="signal peptide" evidence="16">
    <location>
        <begin position="1"/>
        <end position="22"/>
    </location>
</feature>
<dbReference type="Gene3D" id="2.160.20.10">
    <property type="entry name" value="Single-stranded right-handed beta-helix, Pectin lyase-like"/>
    <property type="match status" value="1"/>
</dbReference>
<proteinExistence type="inferred from homology"/>
<feature type="chain" id="PRO_5044712145" description="Exopolygalacturonase" evidence="16">
    <location>
        <begin position="23"/>
        <end position="397"/>
    </location>
</feature>
<evidence type="ECO:0000256" key="14">
    <source>
        <dbReference type="PROSITE-ProRule" id="PRU10052"/>
    </source>
</evidence>
<dbReference type="PROSITE" id="PS00502">
    <property type="entry name" value="POLYGALACTURONASE"/>
    <property type="match status" value="1"/>
</dbReference>
<evidence type="ECO:0000256" key="6">
    <source>
        <dbReference type="ARBA" id="ARBA00023295"/>
    </source>
</evidence>
<evidence type="ECO:0000256" key="13">
    <source>
        <dbReference type="ARBA" id="ARBA00083621"/>
    </source>
</evidence>
<dbReference type="PANTHER" id="PTHR31375">
    <property type="match status" value="1"/>
</dbReference>
<comment type="similarity">
    <text evidence="2 15">Belongs to the glycosyl hydrolase 28 family.</text>
</comment>
<keyword evidence="5 15" id="KW-0378">Hydrolase</keyword>
<dbReference type="EMBL" id="CP136891">
    <property type="protein sequence ID" value="WOK97998.1"/>
    <property type="molecule type" value="Genomic_DNA"/>
</dbReference>
<dbReference type="EMBL" id="CP136891">
    <property type="protein sequence ID" value="WOK97995.1"/>
    <property type="molecule type" value="Genomic_DNA"/>
</dbReference>
<dbReference type="GO" id="GO:0005975">
    <property type="term" value="P:carbohydrate metabolic process"/>
    <property type="evidence" value="ECO:0007669"/>
    <property type="project" value="InterPro"/>
</dbReference>
<dbReference type="InterPro" id="IPR006626">
    <property type="entry name" value="PbH1"/>
</dbReference>
<evidence type="ECO:0000256" key="2">
    <source>
        <dbReference type="ARBA" id="ARBA00008834"/>
    </source>
</evidence>
<organism evidence="20 21">
    <name type="scientific">Canna indica</name>
    <name type="common">Indian-shot</name>
    <dbReference type="NCBI Taxonomy" id="4628"/>
    <lineage>
        <taxon>Eukaryota</taxon>
        <taxon>Viridiplantae</taxon>
        <taxon>Streptophyta</taxon>
        <taxon>Embryophyta</taxon>
        <taxon>Tracheophyta</taxon>
        <taxon>Spermatophyta</taxon>
        <taxon>Magnoliopsida</taxon>
        <taxon>Liliopsida</taxon>
        <taxon>Zingiberales</taxon>
        <taxon>Cannaceae</taxon>
        <taxon>Canna</taxon>
    </lineage>
</organism>
<dbReference type="GO" id="GO:0071555">
    <property type="term" value="P:cell wall organization"/>
    <property type="evidence" value="ECO:0007669"/>
    <property type="project" value="UniProtKB-KW"/>
</dbReference>